<dbReference type="GeneID" id="96874865"/>
<dbReference type="InterPro" id="IPR009057">
    <property type="entry name" value="Homeodomain-like_sf"/>
</dbReference>
<dbReference type="InterPro" id="IPR001647">
    <property type="entry name" value="HTH_TetR"/>
</dbReference>
<protein>
    <recommendedName>
        <fullName evidence="3">HTH tetR-type domain-containing protein</fullName>
    </recommendedName>
</protein>
<dbReference type="PRINTS" id="PR00455">
    <property type="entry name" value="HTHTETR"/>
</dbReference>
<evidence type="ECO:0000313" key="4">
    <source>
        <dbReference type="EMBL" id="ANU38477.1"/>
    </source>
</evidence>
<dbReference type="Proteomes" id="UP000092528">
    <property type="component" value="Chromosome 2"/>
</dbReference>
<sequence>MTERKQGRRSAQDAENTKRQIMMVAADMFCTLGYERVSLRNISEQAGVSHSLIRHHFGSKEKIWHAISDELHKFMGSYLHTIIDNLPNQAPANERLYLFSVRLLAHMLMFKQPIQLIADAVRQEDALFDYFIDRSGQLEALVNNMAEEYNHSFPETPVKVWEIKWQMIMYAHGAASLTPFLSETWSDETDDINQCLLNHWQMFNQITATRFQIAPDKRLNPVSVADLIYPTECFDPAQVIKGCDRQENSTDSGEE</sequence>
<evidence type="ECO:0000259" key="3">
    <source>
        <dbReference type="PROSITE" id="PS50977"/>
    </source>
</evidence>
<dbReference type="SUPFAM" id="SSF46689">
    <property type="entry name" value="Homeodomain-like"/>
    <property type="match status" value="1"/>
</dbReference>
<feature type="DNA-binding region" description="H-T-H motif" evidence="2">
    <location>
        <begin position="38"/>
        <end position="57"/>
    </location>
</feature>
<dbReference type="GO" id="GO:0003677">
    <property type="term" value="F:DNA binding"/>
    <property type="evidence" value="ECO:0007669"/>
    <property type="project" value="UniProtKB-UniRule"/>
</dbReference>
<dbReference type="PATRIC" id="fig|45658.7.peg.3399"/>
<dbReference type="RefSeq" id="WP_005599428.1">
    <property type="nucleotide sequence ID" value="NZ_CP016415.1"/>
</dbReference>
<evidence type="ECO:0000313" key="5">
    <source>
        <dbReference type="Proteomes" id="UP000092528"/>
    </source>
</evidence>
<dbReference type="PANTHER" id="PTHR43479">
    <property type="entry name" value="ACREF/ENVCD OPERON REPRESSOR-RELATED"/>
    <property type="match status" value="1"/>
</dbReference>
<gene>
    <name evidence="4" type="ORF">VSVS05_03439</name>
</gene>
<keyword evidence="1 2" id="KW-0238">DNA-binding</keyword>
<dbReference type="PANTHER" id="PTHR43479:SF12">
    <property type="entry name" value="TRANSCRIPTIONAL REGULATORY PROTEIN"/>
    <property type="match status" value="1"/>
</dbReference>
<dbReference type="InterPro" id="IPR050624">
    <property type="entry name" value="HTH-type_Tx_Regulator"/>
</dbReference>
<dbReference type="Pfam" id="PF00440">
    <property type="entry name" value="TetR_N"/>
    <property type="match status" value="1"/>
</dbReference>
<evidence type="ECO:0000256" key="2">
    <source>
        <dbReference type="PROSITE-ProRule" id="PRU00335"/>
    </source>
</evidence>
<dbReference type="STRING" id="45658.VSVS12_03816"/>
<proteinExistence type="predicted"/>
<dbReference type="AlphaFoldDB" id="A0A1C7FFJ1"/>
<dbReference type="Gene3D" id="1.10.357.10">
    <property type="entry name" value="Tetracycline Repressor, domain 2"/>
    <property type="match status" value="1"/>
</dbReference>
<dbReference type="PROSITE" id="PS50977">
    <property type="entry name" value="HTH_TETR_2"/>
    <property type="match status" value="1"/>
</dbReference>
<accession>A0A1C7FFJ1</accession>
<organism evidence="4 5">
    <name type="scientific">Vibrio scophthalmi</name>
    <dbReference type="NCBI Taxonomy" id="45658"/>
    <lineage>
        <taxon>Bacteria</taxon>
        <taxon>Pseudomonadati</taxon>
        <taxon>Pseudomonadota</taxon>
        <taxon>Gammaproteobacteria</taxon>
        <taxon>Vibrionales</taxon>
        <taxon>Vibrionaceae</taxon>
        <taxon>Vibrio</taxon>
    </lineage>
</organism>
<evidence type="ECO:0000256" key="1">
    <source>
        <dbReference type="ARBA" id="ARBA00023125"/>
    </source>
</evidence>
<keyword evidence="5" id="KW-1185">Reference proteome</keyword>
<reference evidence="4 5" key="1">
    <citation type="submission" date="2016-07" db="EMBL/GenBank/DDBJ databases">
        <title>Genome sequencing of Vibrio scophthalmi strain VS-05, an isolated from Paralichthys olivaceus.</title>
        <authorList>
            <person name="Han H.-J."/>
        </authorList>
    </citation>
    <scope>NUCLEOTIDE SEQUENCE [LARGE SCALE GENOMIC DNA]</scope>
    <source>
        <strain evidence="4 5">VS-05</strain>
    </source>
</reference>
<dbReference type="EMBL" id="CP016415">
    <property type="protein sequence ID" value="ANU38477.1"/>
    <property type="molecule type" value="Genomic_DNA"/>
</dbReference>
<name>A0A1C7FFJ1_9VIBR</name>
<feature type="domain" description="HTH tetR-type" evidence="3">
    <location>
        <begin position="15"/>
        <end position="75"/>
    </location>
</feature>